<comment type="subcellular location">
    <subcellularLocation>
        <location evidence="1">Nucleus</location>
    </subcellularLocation>
</comment>
<feature type="region of interest" description="Disordered" evidence="4">
    <location>
        <begin position="701"/>
        <end position="726"/>
    </location>
</feature>
<comment type="similarity">
    <text evidence="2">Belongs to the MYBBP1A family.</text>
</comment>
<dbReference type="Pfam" id="PF04931">
    <property type="entry name" value="DNA_pol_phi"/>
    <property type="match status" value="1"/>
</dbReference>
<evidence type="ECO:0008006" key="7">
    <source>
        <dbReference type="Google" id="ProtNLM"/>
    </source>
</evidence>
<comment type="caution">
    <text evidence="5">The sequence shown here is derived from an EMBL/GenBank/DDBJ whole genome shotgun (WGS) entry which is preliminary data.</text>
</comment>
<dbReference type="GO" id="GO:0000182">
    <property type="term" value="F:rDNA binding"/>
    <property type="evidence" value="ECO:0007669"/>
    <property type="project" value="TreeGrafter"/>
</dbReference>
<dbReference type="AlphaFoldDB" id="A0A9W9WB00"/>
<sequence length="1000" mass="111251">MGFKRRRELYNVDTKLVEIYEDLASEKDEIRLKAAQGLISQFTPDKEPTDEQIKKTLQRLFRGLCSSRKAARIGFSVALTELLTQIFSVKREDAEFQFADVLKIWESLSHSAGSESGQEQRDHHFGRLFGAEALIKSGVLFLPVTPFTQWTQVLDLLFELAQKKPWLREECGWVLYRCVYDLSARQMEAKYLEAAIERLCSYDLARSPEGIAVWLAAKDMFPKAEFPAKVWKHDDPLDTKERNSLSKIMKESSAEEADGQKSSKSSGVWNSKLHFAWDAVLSRTSDGSSKSSKSSKSGRLSFLDFWTEVVDNGLFASASSEERKFWGFLLFNKVLNEGSPQQASQVFTKNLVRCLMNQLAVEDRYLHRMAVKTSKAMQARVSKDPSFAAPAVKGLMGTGGAVLFDQVTKTKTVEKIVGDASPDALKEIVPLFEQLISKPGAGDDKTAAADRQFIAGLLLSIVRAKAATGNGDSEEDFESVLEQILFIFVRFAYFTDKNASMAAEPAISEATQEMLRNRVSSSLNSLLSSQKYASTIPYAVVKQIRDGAKSGEFGKFIINIDDKLQDSVKTAFKSLKKLSSKEKKGEASSMAAFKLLYSMTVLQVYNGDADAVSMLDELELCYTQFLGDEASKKNKKKDKDTSDASDALVEILLSFASKQSQLFRRMSEQVFGAFADQITENGLESLISILEAKESLAGQQEMFDQDDDDDVEEDEGSGSDEDMMDVDGEEDSDVEVIEAGDAEGSDSDSDEEEEEEDDEEDAAEVAAFEAKLAAALGTHRADQDLNANDSEEDSDMDDDEMEQVDAQLANVFRARRDAVSQQKDKKDAKSNMVNFKNRVLDLLEIFVKKSHSRLLTLDLLLPLLRLTRRSTVKQIANKANSVLREYTKLCKGSAVPKIVDDEDEDEDSEERVDAIWELLRSIHKEAGHSGPPAHATAVSQASLLVVKVLVAHDKSLVAGAVDVYGETRKDMLLSTKSHVQPSFFTDWNNWCVSASKQLKN</sequence>
<feature type="compositionally biased region" description="Acidic residues" evidence="4">
    <location>
        <begin position="789"/>
        <end position="800"/>
    </location>
</feature>
<dbReference type="GO" id="GO:0006355">
    <property type="term" value="P:regulation of DNA-templated transcription"/>
    <property type="evidence" value="ECO:0007669"/>
    <property type="project" value="InterPro"/>
</dbReference>
<protein>
    <recommendedName>
        <fullName evidence="7">DNA polymerase V</fullName>
    </recommendedName>
</protein>
<dbReference type="EMBL" id="JAPZBU010000003">
    <property type="protein sequence ID" value="KAJ5414204.1"/>
    <property type="molecule type" value="Genomic_DNA"/>
</dbReference>
<proteinExistence type="inferred from homology"/>
<dbReference type="SUPFAM" id="SSF48371">
    <property type="entry name" value="ARM repeat"/>
    <property type="match status" value="1"/>
</dbReference>
<dbReference type="InterPro" id="IPR007015">
    <property type="entry name" value="DNA_pol_V/MYBBP1A"/>
</dbReference>
<feature type="region of interest" description="Disordered" evidence="4">
    <location>
        <begin position="779"/>
        <end position="800"/>
    </location>
</feature>
<dbReference type="PANTHER" id="PTHR13213">
    <property type="entry name" value="MYB-BINDING PROTEIN 1A FAMILY MEMBER"/>
    <property type="match status" value="1"/>
</dbReference>
<dbReference type="GO" id="GO:0005730">
    <property type="term" value="C:nucleolus"/>
    <property type="evidence" value="ECO:0007669"/>
    <property type="project" value="InterPro"/>
</dbReference>
<evidence type="ECO:0000313" key="5">
    <source>
        <dbReference type="EMBL" id="KAJ5414204.1"/>
    </source>
</evidence>
<evidence type="ECO:0000256" key="4">
    <source>
        <dbReference type="SAM" id="MobiDB-lite"/>
    </source>
</evidence>
<reference evidence="5" key="1">
    <citation type="submission" date="2022-12" db="EMBL/GenBank/DDBJ databases">
        <authorList>
            <person name="Petersen C."/>
        </authorList>
    </citation>
    <scope>NUCLEOTIDE SEQUENCE</scope>
    <source>
        <strain evidence="5">IBT 29677</strain>
    </source>
</reference>
<dbReference type="Proteomes" id="UP001147747">
    <property type="component" value="Unassembled WGS sequence"/>
</dbReference>
<evidence type="ECO:0000256" key="2">
    <source>
        <dbReference type="ARBA" id="ARBA00006809"/>
    </source>
</evidence>
<feature type="region of interest" description="Disordered" evidence="4">
    <location>
        <begin position="740"/>
        <end position="763"/>
    </location>
</feature>
<reference evidence="5" key="2">
    <citation type="journal article" date="2023" name="IMA Fungus">
        <title>Comparative genomic study of the Penicillium genus elucidates a diverse pangenome and 15 lateral gene transfer events.</title>
        <authorList>
            <person name="Petersen C."/>
            <person name="Sorensen T."/>
            <person name="Nielsen M.R."/>
            <person name="Sondergaard T.E."/>
            <person name="Sorensen J.L."/>
            <person name="Fitzpatrick D.A."/>
            <person name="Frisvad J.C."/>
            <person name="Nielsen K.L."/>
        </authorList>
    </citation>
    <scope>NUCLEOTIDE SEQUENCE</scope>
    <source>
        <strain evidence="5">IBT 29677</strain>
    </source>
</reference>
<dbReference type="InterPro" id="IPR016024">
    <property type="entry name" value="ARM-type_fold"/>
</dbReference>
<keyword evidence="6" id="KW-1185">Reference proteome</keyword>
<dbReference type="OrthoDB" id="342531at2759"/>
<evidence type="ECO:0000256" key="3">
    <source>
        <dbReference type="ARBA" id="ARBA00023242"/>
    </source>
</evidence>
<name>A0A9W9WB00_9EURO</name>
<keyword evidence="3" id="KW-0539">Nucleus</keyword>
<feature type="compositionally biased region" description="Acidic residues" evidence="4">
    <location>
        <begin position="703"/>
        <end position="726"/>
    </location>
</feature>
<evidence type="ECO:0000313" key="6">
    <source>
        <dbReference type="Proteomes" id="UP001147747"/>
    </source>
</evidence>
<evidence type="ECO:0000256" key="1">
    <source>
        <dbReference type="ARBA" id="ARBA00004123"/>
    </source>
</evidence>
<gene>
    <name evidence="5" type="ORF">N7509_000831</name>
</gene>
<dbReference type="RefSeq" id="XP_056494050.1">
    <property type="nucleotide sequence ID" value="XM_056625468.1"/>
</dbReference>
<dbReference type="PANTHER" id="PTHR13213:SF2">
    <property type="entry name" value="MYB-BINDING PROTEIN 1A"/>
    <property type="match status" value="1"/>
</dbReference>
<organism evidence="5 6">
    <name type="scientific">Penicillium cosmopolitanum</name>
    <dbReference type="NCBI Taxonomy" id="1131564"/>
    <lineage>
        <taxon>Eukaryota</taxon>
        <taxon>Fungi</taxon>
        <taxon>Dikarya</taxon>
        <taxon>Ascomycota</taxon>
        <taxon>Pezizomycotina</taxon>
        <taxon>Eurotiomycetes</taxon>
        <taxon>Eurotiomycetidae</taxon>
        <taxon>Eurotiales</taxon>
        <taxon>Aspergillaceae</taxon>
        <taxon>Penicillium</taxon>
    </lineage>
</organism>
<accession>A0A9W9WB00</accession>
<dbReference type="GeneID" id="81364448"/>